<dbReference type="InterPro" id="IPR001330">
    <property type="entry name" value="Prenyltrans"/>
</dbReference>
<evidence type="ECO:0000313" key="5">
    <source>
        <dbReference type="Proteomes" id="UP000177626"/>
    </source>
</evidence>
<dbReference type="Pfam" id="PF00432">
    <property type="entry name" value="Prenyltrans"/>
    <property type="match status" value="1"/>
</dbReference>
<reference evidence="4 5" key="1">
    <citation type="journal article" date="2016" name="Nat. Commun.">
        <title>Thousands of microbial genomes shed light on interconnected biogeochemical processes in an aquifer system.</title>
        <authorList>
            <person name="Anantharaman K."/>
            <person name="Brown C.T."/>
            <person name="Hug L.A."/>
            <person name="Sharon I."/>
            <person name="Castelle C.J."/>
            <person name="Probst A.J."/>
            <person name="Thomas B.C."/>
            <person name="Singh A."/>
            <person name="Wilkins M.J."/>
            <person name="Karaoz U."/>
            <person name="Brodie E.L."/>
            <person name="Williams K.H."/>
            <person name="Hubbard S.S."/>
            <person name="Banfield J.F."/>
        </authorList>
    </citation>
    <scope>NUCLEOTIDE SEQUENCE [LARGE SCALE GENOMIC DNA]</scope>
</reference>
<dbReference type="CDD" id="cd00688">
    <property type="entry name" value="ISOPREN_C2_like"/>
    <property type="match status" value="1"/>
</dbReference>
<accession>A0A1G2BYG0</accession>
<keyword evidence="1" id="KW-0677">Repeat</keyword>
<dbReference type="Gene3D" id="1.50.10.20">
    <property type="match status" value="1"/>
</dbReference>
<dbReference type="InterPro" id="IPR027954">
    <property type="entry name" value="Transcobalamin-like_C"/>
</dbReference>
<dbReference type="EMBL" id="MHKQ01000011">
    <property type="protein sequence ID" value="OGY94152.1"/>
    <property type="molecule type" value="Genomic_DNA"/>
</dbReference>
<protein>
    <submittedName>
        <fullName evidence="4">Uncharacterized protein</fullName>
    </submittedName>
</protein>
<evidence type="ECO:0000259" key="3">
    <source>
        <dbReference type="Pfam" id="PF14478"/>
    </source>
</evidence>
<comment type="caution">
    <text evidence="4">The sequence shown here is derived from an EMBL/GenBank/DDBJ whole genome shotgun (WGS) entry which is preliminary data.</text>
</comment>
<evidence type="ECO:0000256" key="1">
    <source>
        <dbReference type="ARBA" id="ARBA00022737"/>
    </source>
</evidence>
<dbReference type="Gene3D" id="2.170.130.30">
    <property type="match status" value="1"/>
</dbReference>
<proteinExistence type="predicted"/>
<dbReference type="InterPro" id="IPR008930">
    <property type="entry name" value="Terpenoid_cyclase/PrenylTrfase"/>
</dbReference>
<name>A0A1G2BYG0_9BACT</name>
<dbReference type="GO" id="GO:0003824">
    <property type="term" value="F:catalytic activity"/>
    <property type="evidence" value="ECO:0007669"/>
    <property type="project" value="InterPro"/>
</dbReference>
<feature type="domain" description="Transcobalamin-like C-terminal" evidence="3">
    <location>
        <begin position="337"/>
        <end position="387"/>
    </location>
</feature>
<dbReference type="SUPFAM" id="SSF48239">
    <property type="entry name" value="Terpenoid cyclases/Protein prenyltransferases"/>
    <property type="match status" value="1"/>
</dbReference>
<dbReference type="Pfam" id="PF14478">
    <property type="entry name" value="DUF4430"/>
    <property type="match status" value="1"/>
</dbReference>
<organism evidence="4 5">
    <name type="scientific">Candidatus Komeilibacteria bacterium RIFOXYC1_FULL_37_11</name>
    <dbReference type="NCBI Taxonomy" id="1798555"/>
    <lineage>
        <taxon>Bacteria</taxon>
        <taxon>Candidatus Komeiliibacteriota</taxon>
    </lineage>
</organism>
<gene>
    <name evidence="4" type="ORF">A2406_01585</name>
</gene>
<dbReference type="Proteomes" id="UP000177626">
    <property type="component" value="Unassembled WGS sequence"/>
</dbReference>
<feature type="domain" description="Prenyltransferase alpha-alpha toroid" evidence="2">
    <location>
        <begin position="120"/>
        <end position="277"/>
    </location>
</feature>
<sequence>MKVTKIFNGAKKIILIILAIITLVIPSLILADNNTTISYLKGQNQNAWISQALTAASVEEVDISYLDYQTTDLMTAAKNILVLAAVKSPETVKINQLVEVIVTSKNNGQFGSVDLLNDDFWAILALASVKHLDNTQDVKNFILEHQNSDGGWSWAKNGASDSNDTAAAIMALLDWGLTSSSTEITRALGYLKSVQNDDGGFAYDIGSLSDGASTAWIMASLNKAEISASSWQKNNNNPVAFLENLRQDDGSFLWMPSDDHGSSMVTAYALLALSGQSYPVNYIDIGTEDEEPISGHSLRIEGPEGTICLASGLQAQTVLDLLELGAEVCDFEYVLQDSSYGTYVSAIGGLSGQGMNGWQYFVDWQPAMVAAPDYILEGHQGVLWAYGGWPFYPVRVEINNTRFQTGDTLLASFNYYDGEKWLPLASQAVIFGSDTYQTDNLGKFIFTLNTDGIWPLFSQQSDQYVRSNREYIIVGSGVSKVVDLSVKIESGSGGVGDNTIAFSIDKSSIDFGTLKPGQAADTIVSLVNTGNVDIHIEASVLGDQLFQNFTSLDQNLWEDYNIALSSSASRPVNVGLSVPTTFNTPGQKAGQLIFWATSQ</sequence>
<dbReference type="AlphaFoldDB" id="A0A1G2BYG0"/>
<evidence type="ECO:0000259" key="2">
    <source>
        <dbReference type="Pfam" id="PF00432"/>
    </source>
</evidence>
<evidence type="ECO:0000313" key="4">
    <source>
        <dbReference type="EMBL" id="OGY94152.1"/>
    </source>
</evidence>